<comment type="catalytic activity">
    <reaction evidence="10">
        <text>L-threonyl-[protein] + ATP = O-phospho-L-threonyl-[protein] + ADP + H(+)</text>
        <dbReference type="Rhea" id="RHEA:46608"/>
        <dbReference type="Rhea" id="RHEA-COMP:11060"/>
        <dbReference type="Rhea" id="RHEA-COMP:11605"/>
        <dbReference type="ChEBI" id="CHEBI:15378"/>
        <dbReference type="ChEBI" id="CHEBI:30013"/>
        <dbReference type="ChEBI" id="CHEBI:30616"/>
        <dbReference type="ChEBI" id="CHEBI:61977"/>
        <dbReference type="ChEBI" id="CHEBI:456216"/>
        <dbReference type="EC" id="2.7.11.21"/>
    </reaction>
</comment>
<evidence type="ECO:0000256" key="2">
    <source>
        <dbReference type="ARBA" id="ARBA00012424"/>
    </source>
</evidence>
<keyword evidence="3" id="KW-0963">Cytoplasm</keyword>
<dbReference type="PROSITE" id="PS50078">
    <property type="entry name" value="POLO_BOX"/>
    <property type="match status" value="2"/>
</dbReference>
<organism evidence="14 15">
    <name type="scientific">Glossina pallidipes</name>
    <name type="common">Tsetse fly</name>
    <dbReference type="NCBI Taxonomy" id="7398"/>
    <lineage>
        <taxon>Eukaryota</taxon>
        <taxon>Metazoa</taxon>
        <taxon>Ecdysozoa</taxon>
        <taxon>Arthropoda</taxon>
        <taxon>Hexapoda</taxon>
        <taxon>Insecta</taxon>
        <taxon>Pterygota</taxon>
        <taxon>Neoptera</taxon>
        <taxon>Endopterygota</taxon>
        <taxon>Diptera</taxon>
        <taxon>Brachycera</taxon>
        <taxon>Muscomorpha</taxon>
        <taxon>Hippoboscoidea</taxon>
        <taxon>Glossinidae</taxon>
        <taxon>Glossina</taxon>
    </lineage>
</organism>
<reference evidence="15" key="1">
    <citation type="submission" date="2014-03" db="EMBL/GenBank/DDBJ databases">
        <authorList>
            <person name="Aksoy S."/>
            <person name="Warren W."/>
            <person name="Wilson R.K."/>
        </authorList>
    </citation>
    <scope>NUCLEOTIDE SEQUENCE [LARGE SCALE GENOMIC DNA]</scope>
    <source>
        <strain evidence="15">IAEA</strain>
    </source>
</reference>
<keyword evidence="6" id="KW-0677">Repeat</keyword>
<proteinExistence type="predicted"/>
<feature type="domain" description="POLO box" evidence="13">
    <location>
        <begin position="392"/>
        <end position="470"/>
    </location>
</feature>
<dbReference type="CDD" id="cd13118">
    <property type="entry name" value="POLO_box_1"/>
    <property type="match status" value="1"/>
</dbReference>
<keyword evidence="7" id="KW-0547">Nucleotide-binding</keyword>
<dbReference type="InterPro" id="IPR033695">
    <property type="entry name" value="POLO_box_2"/>
</dbReference>
<comment type="catalytic activity">
    <reaction evidence="11">
        <text>L-seryl-[protein] + ATP = O-phospho-L-seryl-[protein] + ADP + H(+)</text>
        <dbReference type="Rhea" id="RHEA:17989"/>
        <dbReference type="Rhea" id="RHEA-COMP:9863"/>
        <dbReference type="Rhea" id="RHEA-COMP:11604"/>
        <dbReference type="ChEBI" id="CHEBI:15378"/>
        <dbReference type="ChEBI" id="CHEBI:29999"/>
        <dbReference type="ChEBI" id="CHEBI:30616"/>
        <dbReference type="ChEBI" id="CHEBI:83421"/>
        <dbReference type="ChEBI" id="CHEBI:456216"/>
        <dbReference type="EC" id="2.7.11.21"/>
    </reaction>
</comment>
<sequence>MSSKGDDKRTEIPKVLYDRSADKTYKVMRFFGKGGFAKCYEIVDMAENKVYAGKIVSKKLLMKKNHKEKMTQEITIHRSLGHPNIVKFHGFFEDNHNLYIVLELCKNRSMMELHKRRKALTQYECRYYIHQIIQGVKYLHENCIIHRDLKLGNIFLNDTLQVKIGDLGLATRVEYEGQRKQTLCGTPNYIAPEILTQKGHSYEVDIWSIGCIMYTLLVGQPPFETRTLVDTYSKIKKCDYQMPNYISKTAADVVVSMLRLNPTDRPTIGQLLRFDFLDSVLVPKFLPTSCLTMSPRLETENTSAYEADKQRKPLVEINALRNDDTYESTFLKNTLQDTITASGSAYQYNEDYHSDIESLTQQLTKLIEAKPLILPGNLADENTDPAAQPLFWISKWVDYTDKYGFGYQLCDDGIGIMFNDATTLILLPNGINVHYIDKDEKETYMTNKKYCGSLEKKIKLLSYFKRFMNQNLVKAGANNISLEGDQISRMPHLRSWLRTKCALIMQLTNGTTQINFVDHIKIILCPRMSAVTYMDHKNTFRTYLFATIIKHGCSKDLHQRIRYAQNLLLSWISSHATANQNHLHFILQSSSSYLFLKYVNNPYDSNRKLDNNNNKVQYKVE</sequence>
<evidence type="ECO:0000256" key="4">
    <source>
        <dbReference type="ARBA" id="ARBA00022527"/>
    </source>
</evidence>
<dbReference type="FunFam" id="1.10.510.10:FF:000311">
    <property type="entry name" value="Serine/threonine-protein kinase PLK"/>
    <property type="match status" value="1"/>
</dbReference>
<dbReference type="SUPFAM" id="SSF82615">
    <property type="entry name" value="Polo-box domain"/>
    <property type="match status" value="2"/>
</dbReference>
<dbReference type="GO" id="GO:0004674">
    <property type="term" value="F:protein serine/threonine kinase activity"/>
    <property type="evidence" value="ECO:0007669"/>
    <property type="project" value="UniProtKB-KW"/>
</dbReference>
<evidence type="ECO:0000256" key="8">
    <source>
        <dbReference type="ARBA" id="ARBA00022777"/>
    </source>
</evidence>
<keyword evidence="15" id="KW-1185">Reference proteome</keyword>
<dbReference type="Proteomes" id="UP000092445">
    <property type="component" value="Unassembled WGS sequence"/>
</dbReference>
<dbReference type="GO" id="GO:0005634">
    <property type="term" value="C:nucleus"/>
    <property type="evidence" value="ECO:0007669"/>
    <property type="project" value="TreeGrafter"/>
</dbReference>
<evidence type="ECO:0000259" key="12">
    <source>
        <dbReference type="PROSITE" id="PS50011"/>
    </source>
</evidence>
<dbReference type="InterPro" id="IPR011009">
    <property type="entry name" value="Kinase-like_dom_sf"/>
</dbReference>
<dbReference type="STRING" id="7398.A0A1A9ZXC8"/>
<evidence type="ECO:0000256" key="11">
    <source>
        <dbReference type="ARBA" id="ARBA00048347"/>
    </source>
</evidence>
<evidence type="ECO:0000256" key="1">
    <source>
        <dbReference type="ARBA" id="ARBA00004496"/>
    </source>
</evidence>
<dbReference type="Pfam" id="PF00069">
    <property type="entry name" value="Pkinase"/>
    <property type="match status" value="1"/>
</dbReference>
<keyword evidence="4" id="KW-0723">Serine/threonine-protein kinase</keyword>
<dbReference type="InterPro" id="IPR000719">
    <property type="entry name" value="Prot_kinase_dom"/>
</dbReference>
<evidence type="ECO:0000313" key="14">
    <source>
        <dbReference type="EnsemblMetazoa" id="GPAI028042-PA"/>
    </source>
</evidence>
<dbReference type="GO" id="GO:0000922">
    <property type="term" value="C:spindle pole"/>
    <property type="evidence" value="ECO:0007669"/>
    <property type="project" value="TreeGrafter"/>
</dbReference>
<dbReference type="InterPro" id="IPR000959">
    <property type="entry name" value="POLO_box_dom"/>
</dbReference>
<dbReference type="CDD" id="cd14099">
    <property type="entry name" value="STKc_PLK"/>
    <property type="match status" value="1"/>
</dbReference>
<evidence type="ECO:0000259" key="13">
    <source>
        <dbReference type="PROSITE" id="PS50078"/>
    </source>
</evidence>
<reference evidence="14" key="2">
    <citation type="submission" date="2020-05" db="UniProtKB">
        <authorList>
            <consortium name="EnsemblMetazoa"/>
        </authorList>
    </citation>
    <scope>IDENTIFICATION</scope>
    <source>
        <strain evidence="14">IAEA</strain>
    </source>
</reference>
<dbReference type="GO" id="GO:0005813">
    <property type="term" value="C:centrosome"/>
    <property type="evidence" value="ECO:0007669"/>
    <property type="project" value="TreeGrafter"/>
</dbReference>
<protein>
    <recommendedName>
        <fullName evidence="2">polo kinase</fullName>
        <ecNumber evidence="2">2.7.11.21</ecNumber>
    </recommendedName>
</protein>
<keyword evidence="9" id="KW-0067">ATP-binding</keyword>
<dbReference type="GO" id="GO:0005737">
    <property type="term" value="C:cytoplasm"/>
    <property type="evidence" value="ECO:0007669"/>
    <property type="project" value="UniProtKB-SubCell"/>
</dbReference>
<evidence type="ECO:0000256" key="3">
    <source>
        <dbReference type="ARBA" id="ARBA00022490"/>
    </source>
</evidence>
<dbReference type="GO" id="GO:0005524">
    <property type="term" value="F:ATP binding"/>
    <property type="evidence" value="ECO:0007669"/>
    <property type="project" value="UniProtKB-KW"/>
</dbReference>
<dbReference type="FunFam" id="3.30.200.20:FF:000284">
    <property type="entry name" value="Serine/threonine-protein kinase PLK"/>
    <property type="match status" value="1"/>
</dbReference>
<dbReference type="VEuPathDB" id="VectorBase:GPAI028042"/>
<feature type="domain" description="Protein kinase" evidence="12">
    <location>
        <begin position="25"/>
        <end position="277"/>
    </location>
</feature>
<evidence type="ECO:0000256" key="7">
    <source>
        <dbReference type="ARBA" id="ARBA00022741"/>
    </source>
</evidence>
<evidence type="ECO:0000256" key="6">
    <source>
        <dbReference type="ARBA" id="ARBA00022737"/>
    </source>
</evidence>
<dbReference type="Gene3D" id="1.10.510.10">
    <property type="entry name" value="Transferase(Phosphotransferase) domain 1"/>
    <property type="match status" value="1"/>
</dbReference>
<dbReference type="Pfam" id="PF00659">
    <property type="entry name" value="POLO_box"/>
    <property type="match status" value="2"/>
</dbReference>
<dbReference type="InterPro" id="IPR033701">
    <property type="entry name" value="POLO_box_1"/>
</dbReference>
<dbReference type="Gene3D" id="3.30.1120.30">
    <property type="entry name" value="POLO box domain"/>
    <property type="match status" value="2"/>
</dbReference>
<feature type="domain" description="POLO box" evidence="13">
    <location>
        <begin position="492"/>
        <end position="573"/>
    </location>
</feature>
<dbReference type="PANTHER" id="PTHR24345">
    <property type="entry name" value="SERINE/THREONINE-PROTEIN KINASE PLK"/>
    <property type="match status" value="1"/>
</dbReference>
<dbReference type="AlphaFoldDB" id="A0A1A9ZXC8"/>
<dbReference type="GO" id="GO:0007052">
    <property type="term" value="P:mitotic spindle organization"/>
    <property type="evidence" value="ECO:0007669"/>
    <property type="project" value="TreeGrafter"/>
</dbReference>
<dbReference type="SUPFAM" id="SSF56112">
    <property type="entry name" value="Protein kinase-like (PK-like)"/>
    <property type="match status" value="1"/>
</dbReference>
<keyword evidence="5" id="KW-0808">Transferase</keyword>
<evidence type="ECO:0000256" key="5">
    <source>
        <dbReference type="ARBA" id="ARBA00022679"/>
    </source>
</evidence>
<dbReference type="EC" id="2.7.11.21" evidence="2"/>
<dbReference type="InterPro" id="IPR008271">
    <property type="entry name" value="Ser/Thr_kinase_AS"/>
</dbReference>
<name>A0A1A9ZXC8_GLOPL</name>
<comment type="subcellular location">
    <subcellularLocation>
        <location evidence="1">Cytoplasm</location>
    </subcellularLocation>
</comment>
<dbReference type="SMART" id="SM00220">
    <property type="entry name" value="S_TKc"/>
    <property type="match status" value="1"/>
</dbReference>
<evidence type="ECO:0000256" key="10">
    <source>
        <dbReference type="ARBA" id="ARBA00047802"/>
    </source>
</evidence>
<accession>A0A1A9ZXC8</accession>
<dbReference type="CDD" id="cd13117">
    <property type="entry name" value="POLO_box_2"/>
    <property type="match status" value="1"/>
</dbReference>
<dbReference type="EnsemblMetazoa" id="GPAI028042-RA">
    <property type="protein sequence ID" value="GPAI028042-PA"/>
    <property type="gene ID" value="GPAI028042"/>
</dbReference>
<dbReference type="Gene3D" id="3.30.200.20">
    <property type="entry name" value="Phosphorylase Kinase, domain 1"/>
    <property type="match status" value="1"/>
</dbReference>
<dbReference type="InterPro" id="IPR036947">
    <property type="entry name" value="POLO_box_dom_sf"/>
</dbReference>
<evidence type="ECO:0000256" key="9">
    <source>
        <dbReference type="ARBA" id="ARBA00022840"/>
    </source>
</evidence>
<dbReference type="PANTHER" id="PTHR24345:SF93">
    <property type="entry name" value="SERINE_THREONINE-PROTEIN KINASE PLK1"/>
    <property type="match status" value="1"/>
</dbReference>
<dbReference type="PROSITE" id="PS00108">
    <property type="entry name" value="PROTEIN_KINASE_ST"/>
    <property type="match status" value="1"/>
</dbReference>
<dbReference type="GO" id="GO:0000776">
    <property type="term" value="C:kinetochore"/>
    <property type="evidence" value="ECO:0007669"/>
    <property type="project" value="TreeGrafter"/>
</dbReference>
<keyword evidence="8" id="KW-0418">Kinase</keyword>
<dbReference type="PROSITE" id="PS50011">
    <property type="entry name" value="PROTEIN_KINASE_DOM"/>
    <property type="match status" value="1"/>
</dbReference>
<evidence type="ECO:0000313" key="15">
    <source>
        <dbReference type="Proteomes" id="UP000092445"/>
    </source>
</evidence>
<dbReference type="FunFam" id="3.30.1120.30:FF:000001">
    <property type="entry name" value="Serine/threonine-protein kinase PLK"/>
    <property type="match status" value="1"/>
</dbReference>